<evidence type="ECO:0000256" key="1">
    <source>
        <dbReference type="SAM" id="MobiDB-lite"/>
    </source>
</evidence>
<feature type="transmembrane region" description="Helical" evidence="2">
    <location>
        <begin position="225"/>
        <end position="249"/>
    </location>
</feature>
<evidence type="ECO:0000256" key="2">
    <source>
        <dbReference type="SAM" id="Phobius"/>
    </source>
</evidence>
<feature type="compositionally biased region" description="Low complexity" evidence="1">
    <location>
        <begin position="1"/>
        <end position="42"/>
    </location>
</feature>
<dbReference type="OrthoDB" id="2122640at2759"/>
<protein>
    <recommendedName>
        <fullName evidence="5">Late embryogenesis abundant protein LEA-2 subgroup domain-containing protein</fullName>
    </recommendedName>
</protein>
<feature type="compositionally biased region" description="Polar residues" evidence="1">
    <location>
        <begin position="78"/>
        <end position="94"/>
    </location>
</feature>
<keyword evidence="4" id="KW-1185">Reference proteome</keyword>
<dbReference type="AlphaFoldDB" id="A0A507FRX0"/>
<evidence type="ECO:0000313" key="4">
    <source>
        <dbReference type="Proteomes" id="UP000320333"/>
    </source>
</evidence>
<dbReference type="STRING" id="246404.A0A507FRX0"/>
<dbReference type="Proteomes" id="UP000320333">
    <property type="component" value="Unassembled WGS sequence"/>
</dbReference>
<sequence length="502" mass="55040">MAHYDQTQYSGRNQYQQQQQQQQQQGTYQQGYSYEGSSQGRYNEYDTAYDQQQQQQHNYPYQQQQDGNYQQDPYYYGNSSQQRYPEPYNSNQGYDSDADSSYEPHPYSSNQVNQVLYDPFAPQVLHKRMSVSSPARNRQFYDEDGSPMPPPQAAQIYNNGGMPMRSNTVISAKDSASHLIRNNSGQRGRPTKANRLGLAETPKKEKSLGTSVLNILCCCVPARPLYRIICAVVFLLIVAIAAIFGAMYFPQFPVIHVNSIDLSNLANGAFNFSIPDGSDNLNHLQIQLALKMEIGTYNPNLYGLQVDVIDLVAQMMVNTTYVYNPLKTQPLTGFSALAGVVGPAPTGRQNYPNYFPSNSSVIGTGQVNSIYFPSKTNINYTMMFLLNYTPDPVVGLLADPTVLEIADACGITSRYSPPGRPMKVHYKATSVVKVLKPIGYAPTIENDILINCPVSPGQVAAIVSAVQEGKSPIAALQSILGGGGGGALADATGAAAEMEGAR</sequence>
<keyword evidence="2" id="KW-0472">Membrane</keyword>
<accession>A0A507FRX0</accession>
<comment type="caution">
    <text evidence="3">The sequence shown here is derived from an EMBL/GenBank/DDBJ whole genome shotgun (WGS) entry which is preliminary data.</text>
</comment>
<name>A0A507FRX0_9FUNG</name>
<feature type="compositionally biased region" description="Low complexity" evidence="1">
    <location>
        <begin position="49"/>
        <end position="77"/>
    </location>
</feature>
<feature type="region of interest" description="Disordered" evidence="1">
    <location>
        <begin position="1"/>
        <end position="107"/>
    </location>
</feature>
<organism evidence="3 4">
    <name type="scientific">Chytriomyces confervae</name>
    <dbReference type="NCBI Taxonomy" id="246404"/>
    <lineage>
        <taxon>Eukaryota</taxon>
        <taxon>Fungi</taxon>
        <taxon>Fungi incertae sedis</taxon>
        <taxon>Chytridiomycota</taxon>
        <taxon>Chytridiomycota incertae sedis</taxon>
        <taxon>Chytridiomycetes</taxon>
        <taxon>Chytridiales</taxon>
        <taxon>Chytriomycetaceae</taxon>
        <taxon>Chytriomyces</taxon>
    </lineage>
</organism>
<dbReference type="EMBL" id="QEAP01000005">
    <property type="protein sequence ID" value="TPX78340.1"/>
    <property type="molecule type" value="Genomic_DNA"/>
</dbReference>
<evidence type="ECO:0000313" key="3">
    <source>
        <dbReference type="EMBL" id="TPX78340.1"/>
    </source>
</evidence>
<keyword evidence="2" id="KW-1133">Transmembrane helix</keyword>
<reference evidence="3 4" key="1">
    <citation type="journal article" date="2019" name="Sci. Rep.">
        <title>Comparative genomics of chytrid fungi reveal insights into the obligate biotrophic and pathogenic lifestyle of Synchytrium endobioticum.</title>
        <authorList>
            <person name="van de Vossenberg B.T.L.H."/>
            <person name="Warris S."/>
            <person name="Nguyen H.D.T."/>
            <person name="van Gent-Pelzer M.P.E."/>
            <person name="Joly D.L."/>
            <person name="van de Geest H.C."/>
            <person name="Bonants P.J.M."/>
            <person name="Smith D.S."/>
            <person name="Levesque C.A."/>
            <person name="van der Lee T.A.J."/>
        </authorList>
    </citation>
    <scope>NUCLEOTIDE SEQUENCE [LARGE SCALE GENOMIC DNA]</scope>
    <source>
        <strain evidence="3 4">CBS 675.73</strain>
    </source>
</reference>
<keyword evidence="2" id="KW-0812">Transmembrane</keyword>
<proteinExistence type="predicted"/>
<evidence type="ECO:0008006" key="5">
    <source>
        <dbReference type="Google" id="ProtNLM"/>
    </source>
</evidence>
<gene>
    <name evidence="3" type="ORF">CcCBS67573_g00367</name>
</gene>